<evidence type="ECO:0000256" key="3">
    <source>
        <dbReference type="RuleBase" id="RU003345"/>
    </source>
</evidence>
<dbReference type="Gene3D" id="3.40.605.10">
    <property type="entry name" value="Aldehyde Dehydrogenase, Chain A, domain 1"/>
    <property type="match status" value="1"/>
</dbReference>
<dbReference type="InterPro" id="IPR016162">
    <property type="entry name" value="Ald_DH_N"/>
</dbReference>
<dbReference type="PANTHER" id="PTHR11699">
    <property type="entry name" value="ALDEHYDE DEHYDROGENASE-RELATED"/>
    <property type="match status" value="1"/>
</dbReference>
<feature type="active site" evidence="2">
    <location>
        <position position="96"/>
    </location>
</feature>
<comment type="similarity">
    <text evidence="3">Belongs to the aldehyde dehydrogenase family.</text>
</comment>
<dbReference type="PROSITE" id="PS00070">
    <property type="entry name" value="ALDEHYDE_DEHYDR_CYS"/>
    <property type="match status" value="1"/>
</dbReference>
<dbReference type="PROSITE" id="PS00687">
    <property type="entry name" value="ALDEHYDE_DEHYDR_GLU"/>
    <property type="match status" value="1"/>
</dbReference>
<keyword evidence="6" id="KW-1185">Reference proteome</keyword>
<gene>
    <name evidence="5" type="ORF">PEVE_00033950</name>
</gene>
<evidence type="ECO:0000256" key="2">
    <source>
        <dbReference type="PROSITE-ProRule" id="PRU10007"/>
    </source>
</evidence>
<feature type="non-terminal residue" evidence="5">
    <location>
        <position position="1"/>
    </location>
</feature>
<dbReference type="Pfam" id="PF00171">
    <property type="entry name" value="Aldedh"/>
    <property type="match status" value="1"/>
</dbReference>
<protein>
    <recommendedName>
        <fullName evidence="4">Aldehyde dehydrogenase domain-containing protein</fullName>
    </recommendedName>
</protein>
<dbReference type="InterPro" id="IPR016160">
    <property type="entry name" value="Ald_DH_CS_CYS"/>
</dbReference>
<dbReference type="EMBL" id="CALNXI010005086">
    <property type="protein sequence ID" value="CAH3196938.1"/>
    <property type="molecule type" value="Genomic_DNA"/>
</dbReference>
<dbReference type="Gene3D" id="3.40.309.10">
    <property type="entry name" value="Aldehyde Dehydrogenase, Chain A, domain 2"/>
    <property type="match status" value="1"/>
</dbReference>
<evidence type="ECO:0000256" key="1">
    <source>
        <dbReference type="ARBA" id="ARBA00023002"/>
    </source>
</evidence>
<dbReference type="Proteomes" id="UP001159427">
    <property type="component" value="Unassembled WGS sequence"/>
</dbReference>
<accession>A0ABN8T0Y5</accession>
<reference evidence="5 6" key="1">
    <citation type="submission" date="2022-05" db="EMBL/GenBank/DDBJ databases">
        <authorList>
            <consortium name="Genoscope - CEA"/>
            <person name="William W."/>
        </authorList>
    </citation>
    <scope>NUCLEOTIDE SEQUENCE [LARGE SCALE GENOMIC DNA]</scope>
</reference>
<sequence>PFQICTWKSTPALACGNTIVFKPSPLTPLTAILIAEIFTEAGLPNGALNIVQGGASTGHLLSSHPDVDKVSFTGSVPTGKKVMADASTGIKHVTLELGGKSPLLVFSDADLENAVKGAMMANFLTQGEVCSNGTRVFVEKSILDDFLTKLVERTKKIRVGDPMNPDTQMGALISEEHLHKVLEYVRIGREQGAKVLCGGERVRLDDHRLANGFYMSPCVMTDCTDDMTVVKEEIFGPVMTVLSFDSEEEAIARANDTEFGLSAGVFTRDLARAHRVISKLQAGSCWINNYNMTPVEVPFGGYKMSGVGRELGEDTIDYYTQVKSVYVEMGDVESPF</sequence>
<dbReference type="InterPro" id="IPR015590">
    <property type="entry name" value="Aldehyde_DH_dom"/>
</dbReference>
<dbReference type="InterPro" id="IPR029510">
    <property type="entry name" value="Ald_DH_CS_GLU"/>
</dbReference>
<dbReference type="InterPro" id="IPR016161">
    <property type="entry name" value="Ald_DH/histidinol_DH"/>
</dbReference>
<evidence type="ECO:0000313" key="5">
    <source>
        <dbReference type="EMBL" id="CAH3196938.1"/>
    </source>
</evidence>
<organism evidence="5 6">
    <name type="scientific">Porites evermanni</name>
    <dbReference type="NCBI Taxonomy" id="104178"/>
    <lineage>
        <taxon>Eukaryota</taxon>
        <taxon>Metazoa</taxon>
        <taxon>Cnidaria</taxon>
        <taxon>Anthozoa</taxon>
        <taxon>Hexacorallia</taxon>
        <taxon>Scleractinia</taxon>
        <taxon>Fungiina</taxon>
        <taxon>Poritidae</taxon>
        <taxon>Porites</taxon>
    </lineage>
</organism>
<comment type="caution">
    <text evidence="5">The sequence shown here is derived from an EMBL/GenBank/DDBJ whole genome shotgun (WGS) entry which is preliminary data.</text>
</comment>
<dbReference type="InterPro" id="IPR016163">
    <property type="entry name" value="Ald_DH_C"/>
</dbReference>
<dbReference type="SUPFAM" id="SSF53720">
    <property type="entry name" value="ALDH-like"/>
    <property type="match status" value="1"/>
</dbReference>
<evidence type="ECO:0000259" key="4">
    <source>
        <dbReference type="Pfam" id="PF00171"/>
    </source>
</evidence>
<name>A0ABN8T0Y5_9CNID</name>
<keyword evidence="1 3" id="KW-0560">Oxidoreductase</keyword>
<feature type="domain" description="Aldehyde dehydrogenase" evidence="4">
    <location>
        <begin position="1"/>
        <end position="325"/>
    </location>
</feature>
<evidence type="ECO:0000313" key="6">
    <source>
        <dbReference type="Proteomes" id="UP001159427"/>
    </source>
</evidence>
<proteinExistence type="inferred from homology"/>